<dbReference type="WBParaSite" id="HPLM_0001950001-mRNA-1">
    <property type="protein sequence ID" value="HPLM_0001950001-mRNA-1"/>
    <property type="gene ID" value="HPLM_0001950001"/>
</dbReference>
<dbReference type="Proteomes" id="UP000268014">
    <property type="component" value="Unassembled WGS sequence"/>
</dbReference>
<accession>A0A0N4X558</accession>
<evidence type="ECO:0000313" key="1">
    <source>
        <dbReference type="EMBL" id="VDO77591.1"/>
    </source>
</evidence>
<proteinExistence type="predicted"/>
<keyword evidence="2" id="KW-1185">Reference proteome</keyword>
<gene>
    <name evidence="1" type="ORF">HPLM_LOCUS19494</name>
</gene>
<evidence type="ECO:0000313" key="3">
    <source>
        <dbReference type="WBParaSite" id="HPLM_0001950001-mRNA-1"/>
    </source>
</evidence>
<sequence length="138" mass="15689">MSECKIKFRRGSSTIDDITTTILIEVPREDKTPLGLLIDLKKIIDAVEAEAVIEVPGNQGVLIPYIRTLKRDIEWEGKGVKLKRRPPLTSSQLYRQYCAYNSEHRGGETNAGRIRHAYGKFVLQLNLTKTIHEKRIGT</sequence>
<reference evidence="1 2" key="2">
    <citation type="submission" date="2018-11" db="EMBL/GenBank/DDBJ databases">
        <authorList>
            <consortium name="Pathogen Informatics"/>
        </authorList>
    </citation>
    <scope>NUCLEOTIDE SEQUENCE [LARGE SCALE GENOMIC DNA]</scope>
    <source>
        <strain evidence="1 2">MHpl1</strain>
    </source>
</reference>
<name>A0A0N4X558_HAEPC</name>
<protein>
    <submittedName>
        <fullName evidence="3">Ribosome maturation factor RimP</fullName>
    </submittedName>
</protein>
<dbReference type="EMBL" id="UZAF01021369">
    <property type="protein sequence ID" value="VDO77591.1"/>
    <property type="molecule type" value="Genomic_DNA"/>
</dbReference>
<dbReference type="AlphaFoldDB" id="A0A0N4X558"/>
<reference evidence="3" key="1">
    <citation type="submission" date="2017-02" db="UniProtKB">
        <authorList>
            <consortium name="WormBaseParasite"/>
        </authorList>
    </citation>
    <scope>IDENTIFICATION</scope>
</reference>
<evidence type="ECO:0000313" key="2">
    <source>
        <dbReference type="Proteomes" id="UP000268014"/>
    </source>
</evidence>
<organism evidence="3">
    <name type="scientific">Haemonchus placei</name>
    <name type="common">Barber's pole worm</name>
    <dbReference type="NCBI Taxonomy" id="6290"/>
    <lineage>
        <taxon>Eukaryota</taxon>
        <taxon>Metazoa</taxon>
        <taxon>Ecdysozoa</taxon>
        <taxon>Nematoda</taxon>
        <taxon>Chromadorea</taxon>
        <taxon>Rhabditida</taxon>
        <taxon>Rhabditina</taxon>
        <taxon>Rhabditomorpha</taxon>
        <taxon>Strongyloidea</taxon>
        <taxon>Trichostrongylidae</taxon>
        <taxon>Haemonchus</taxon>
    </lineage>
</organism>